<dbReference type="AlphaFoldDB" id="A0A2K3UTA0"/>
<feature type="domain" description="4Fe-4S ferredoxin-type" evidence="1">
    <location>
        <begin position="23"/>
        <end position="56"/>
    </location>
</feature>
<comment type="caution">
    <text evidence="2">The sequence shown here is derived from an EMBL/GenBank/DDBJ whole genome shotgun (WGS) entry which is preliminary data.</text>
</comment>
<reference evidence="2 3" key="1">
    <citation type="submission" date="2018-01" db="EMBL/GenBank/DDBJ databases">
        <title>Deinococcus koreensis sp. nov., a radiation-resistant bacterium isolated from river water.</title>
        <authorList>
            <person name="Choi A."/>
        </authorList>
    </citation>
    <scope>NUCLEOTIDE SEQUENCE [LARGE SCALE GENOMIC DNA]</scope>
    <source>
        <strain evidence="2 3">SJW1-2</strain>
    </source>
</reference>
<sequence length="447" mass="47334">MDDALSPPLRPLFAETFPPMSAHEATVEANRCLYCYDAPCLQACPTHIDIPTFIRKISTGNLRGSARTILEANFLGGTCGRVCPVQELCEGACVLNSEEKPIAIGRLQRYAVDHVQERGIQVFQPGAPTGRKVAVVGSGPAGISAAAELAKLGHAVTLLEKRELGGGLSTYGIIVLREPVEVSLREVEAVKALGVDIQTGRELVGAADLDILLAEYDAVFLAVGLGAVPAMGIPGEEHLIDGLQFIEDSKVNPQVLRIGARMAVIGAGNTAIDAATVARRHGAEVTMVYRRTEAEMTAYRHEYEFALHEGIQYQFLTQPVRVVTDNSGQVTGLECVKMVLGTPDASGRPSPRPLPGSEFVIPCDGVVKAIGQEKPALATALGLTVEKGYIAVDDQLQTSVPRVYAGGDCIRAVGTASTVMAVQDGKYAAAAIHQQLTAPTREEAAYG</sequence>
<dbReference type="SUPFAM" id="SSF51971">
    <property type="entry name" value="Nucleotide-binding domain"/>
    <property type="match status" value="1"/>
</dbReference>
<dbReference type="InterPro" id="IPR036188">
    <property type="entry name" value="FAD/NAD-bd_sf"/>
</dbReference>
<dbReference type="EMBL" id="PPPD01000002">
    <property type="protein sequence ID" value="PNY79748.1"/>
    <property type="molecule type" value="Genomic_DNA"/>
</dbReference>
<dbReference type="GO" id="GO:0016491">
    <property type="term" value="F:oxidoreductase activity"/>
    <property type="evidence" value="ECO:0007669"/>
    <property type="project" value="InterPro"/>
</dbReference>
<accession>A0A2K3UTA0</accession>
<proteinExistence type="predicted"/>
<dbReference type="SUPFAM" id="SSF46548">
    <property type="entry name" value="alpha-helical ferredoxin"/>
    <property type="match status" value="1"/>
</dbReference>
<gene>
    <name evidence="2" type="ORF">CVO96_17500</name>
</gene>
<dbReference type="InterPro" id="IPR009051">
    <property type="entry name" value="Helical_ferredxn"/>
</dbReference>
<dbReference type="GO" id="GO:0051536">
    <property type="term" value="F:iron-sulfur cluster binding"/>
    <property type="evidence" value="ECO:0007669"/>
    <property type="project" value="InterPro"/>
</dbReference>
<dbReference type="PRINTS" id="PR00368">
    <property type="entry name" value="FADPNR"/>
</dbReference>
<protein>
    <submittedName>
        <fullName evidence="2">Dihydropyrimidine dehydrogenase</fullName>
    </submittedName>
</protein>
<dbReference type="Proteomes" id="UP000236379">
    <property type="component" value="Unassembled WGS sequence"/>
</dbReference>
<dbReference type="Gene3D" id="3.50.50.60">
    <property type="entry name" value="FAD/NAD(P)-binding domain"/>
    <property type="match status" value="3"/>
</dbReference>
<dbReference type="RefSeq" id="WP_103313732.1">
    <property type="nucleotide sequence ID" value="NZ_PPPD01000002.1"/>
</dbReference>
<dbReference type="Pfam" id="PF14691">
    <property type="entry name" value="Fer4_20"/>
    <property type="match status" value="1"/>
</dbReference>
<keyword evidence="3" id="KW-1185">Reference proteome</keyword>
<dbReference type="InterPro" id="IPR023753">
    <property type="entry name" value="FAD/NAD-binding_dom"/>
</dbReference>
<dbReference type="Pfam" id="PF07992">
    <property type="entry name" value="Pyr_redox_2"/>
    <property type="match status" value="1"/>
</dbReference>
<dbReference type="OrthoDB" id="9803192at2"/>
<dbReference type="PRINTS" id="PR00469">
    <property type="entry name" value="PNDRDTASEII"/>
</dbReference>
<evidence type="ECO:0000259" key="1">
    <source>
        <dbReference type="PROSITE" id="PS51379"/>
    </source>
</evidence>
<dbReference type="InterPro" id="IPR017896">
    <property type="entry name" value="4Fe4S_Fe-S-bd"/>
</dbReference>
<dbReference type="InterPro" id="IPR028261">
    <property type="entry name" value="DPD_II"/>
</dbReference>
<organism evidence="2 3">
    <name type="scientific">Deinococcus koreensis</name>
    <dbReference type="NCBI Taxonomy" id="2054903"/>
    <lineage>
        <taxon>Bacteria</taxon>
        <taxon>Thermotogati</taxon>
        <taxon>Deinococcota</taxon>
        <taxon>Deinococci</taxon>
        <taxon>Deinococcales</taxon>
        <taxon>Deinococcaceae</taxon>
        <taxon>Deinococcus</taxon>
    </lineage>
</organism>
<dbReference type="PANTHER" id="PTHR42783:SF3">
    <property type="entry name" value="GLUTAMATE SYNTHASE [NADPH] SMALL CHAIN-RELATED"/>
    <property type="match status" value="1"/>
</dbReference>
<dbReference type="Gene3D" id="1.10.1060.10">
    <property type="entry name" value="Alpha-helical ferredoxin"/>
    <property type="match status" value="1"/>
</dbReference>
<name>A0A2K3UTA0_9DEIO</name>
<evidence type="ECO:0000313" key="2">
    <source>
        <dbReference type="EMBL" id="PNY79748.1"/>
    </source>
</evidence>
<evidence type="ECO:0000313" key="3">
    <source>
        <dbReference type="Proteomes" id="UP000236379"/>
    </source>
</evidence>
<dbReference type="PANTHER" id="PTHR42783">
    <property type="entry name" value="GLUTAMATE SYNTHASE [NADPH] SMALL CHAIN"/>
    <property type="match status" value="1"/>
</dbReference>
<dbReference type="PROSITE" id="PS51379">
    <property type="entry name" value="4FE4S_FER_2"/>
    <property type="match status" value="1"/>
</dbReference>